<evidence type="ECO:0000313" key="4">
    <source>
        <dbReference type="EMBL" id="MFC1401931.1"/>
    </source>
</evidence>
<keyword evidence="4" id="KW-0645">Protease</keyword>
<proteinExistence type="inferred from homology"/>
<dbReference type="EC" id="3.4.16.4" evidence="4"/>
<dbReference type="EMBL" id="JBHEZZ010000005">
    <property type="protein sequence ID" value="MFC1401931.1"/>
    <property type="molecule type" value="Genomic_DNA"/>
</dbReference>
<keyword evidence="2 4" id="KW-0378">Hydrolase</keyword>
<dbReference type="Pfam" id="PF02113">
    <property type="entry name" value="Peptidase_S13"/>
    <property type="match status" value="2"/>
</dbReference>
<evidence type="ECO:0000256" key="2">
    <source>
        <dbReference type="ARBA" id="ARBA00022801"/>
    </source>
</evidence>
<keyword evidence="4" id="KW-0121">Carboxypeptidase</keyword>
<dbReference type="NCBIfam" id="TIGR00666">
    <property type="entry name" value="PBP4"/>
    <property type="match status" value="1"/>
</dbReference>
<dbReference type="InterPro" id="IPR012338">
    <property type="entry name" value="Beta-lactam/transpept-like"/>
</dbReference>
<feature type="chain" id="PRO_5046358813" evidence="3">
    <location>
        <begin position="29"/>
        <end position="433"/>
    </location>
</feature>
<evidence type="ECO:0000256" key="1">
    <source>
        <dbReference type="ARBA" id="ARBA00006096"/>
    </source>
</evidence>
<gene>
    <name evidence="4" type="primary">dacB</name>
    <name evidence="4" type="ORF">ACEZDJ_11610</name>
</gene>
<reference evidence="4 5" key="1">
    <citation type="submission" date="2024-09" db="EMBL/GenBank/DDBJ databases">
        <authorList>
            <person name="Lee S.D."/>
        </authorList>
    </citation>
    <scope>NUCLEOTIDE SEQUENCE [LARGE SCALE GENOMIC DNA]</scope>
    <source>
        <strain evidence="4 5">N1-5</strain>
    </source>
</reference>
<dbReference type="PANTHER" id="PTHR30023:SF0">
    <property type="entry name" value="PENICILLIN-SENSITIVE CARBOXYPEPTIDASE A"/>
    <property type="match status" value="1"/>
</dbReference>
<accession>A0ABV6UKJ5</accession>
<evidence type="ECO:0000313" key="5">
    <source>
        <dbReference type="Proteomes" id="UP001592528"/>
    </source>
</evidence>
<dbReference type="GO" id="GO:0009002">
    <property type="term" value="F:serine-type D-Ala-D-Ala carboxypeptidase activity"/>
    <property type="evidence" value="ECO:0007669"/>
    <property type="project" value="UniProtKB-EC"/>
</dbReference>
<comment type="similarity">
    <text evidence="1">Belongs to the peptidase S13 family.</text>
</comment>
<name>A0ABV6UKJ5_9ACTN</name>
<dbReference type="PRINTS" id="PR00922">
    <property type="entry name" value="DADACBPTASE3"/>
</dbReference>
<sequence>MVRRSRRGGGGGLRFAATSLALAVAAAAAPTATLRAAAATAGADSADRTIAQRLQQRFPQAGLGSGRVGQVLDAGSGRTVWSSGAGLGRMPASTMKLATAVTALTVLGPDHTERTRTVYADGTLYLVGGGDQRLDRAGLGRLAADTARELKSRRLAVHALRVDDSLFPAPTLSPGWQPGYLPYEVAPVRALALCGDRVGDTALAAGDVFAGALAKAGVAVPPGPLRHAVAPALGGGDGGDGGAVLLASRTSVPLWNAVEYMLKVSDNNIAEGLLRLAALGRGRPATWQGGTAVVRQVLDGYRVPLGGVRILDGSGLSRQDRMTAAALADLAALAVDPARHRTLWPLLEGLPIAGRDGTLAARLHRFDSPPSSCAAGRVHAKTGTLHDSTALAGVARGSDGRWKAFAFVENGSVHKSQARSGLDRLAATVTGCW</sequence>
<dbReference type="Gene3D" id="3.40.710.10">
    <property type="entry name" value="DD-peptidase/beta-lactamase superfamily"/>
    <property type="match status" value="2"/>
</dbReference>
<organism evidence="4 5">
    <name type="scientific">Streptacidiphilus cavernicola</name>
    <dbReference type="NCBI Taxonomy" id="3342716"/>
    <lineage>
        <taxon>Bacteria</taxon>
        <taxon>Bacillati</taxon>
        <taxon>Actinomycetota</taxon>
        <taxon>Actinomycetes</taxon>
        <taxon>Kitasatosporales</taxon>
        <taxon>Streptomycetaceae</taxon>
        <taxon>Streptacidiphilus</taxon>
    </lineage>
</organism>
<dbReference type="PANTHER" id="PTHR30023">
    <property type="entry name" value="D-ALANYL-D-ALANINE CARBOXYPEPTIDASE"/>
    <property type="match status" value="1"/>
</dbReference>
<keyword evidence="3" id="KW-0732">Signal</keyword>
<dbReference type="SUPFAM" id="SSF56601">
    <property type="entry name" value="beta-lactamase/transpeptidase-like"/>
    <property type="match status" value="1"/>
</dbReference>
<feature type="signal peptide" evidence="3">
    <location>
        <begin position="1"/>
        <end position="28"/>
    </location>
</feature>
<evidence type="ECO:0000256" key="3">
    <source>
        <dbReference type="SAM" id="SignalP"/>
    </source>
</evidence>
<comment type="caution">
    <text evidence="4">The sequence shown here is derived from an EMBL/GenBank/DDBJ whole genome shotgun (WGS) entry which is preliminary data.</text>
</comment>
<keyword evidence="5" id="KW-1185">Reference proteome</keyword>
<dbReference type="Proteomes" id="UP001592528">
    <property type="component" value="Unassembled WGS sequence"/>
</dbReference>
<protein>
    <submittedName>
        <fullName evidence="4">D-alanyl-D-alanine carboxypeptidase/D-alanyl-D-alanine-endopeptidase</fullName>
        <ecNumber evidence="4">3.4.16.4</ecNumber>
    </submittedName>
</protein>
<dbReference type="InterPro" id="IPR000667">
    <property type="entry name" value="Peptidase_S13"/>
</dbReference>